<protein>
    <recommendedName>
        <fullName evidence="2">Pyridoxal phosphate homeostasis protein</fullName>
        <shortName evidence="2">PLP homeostasis protein</shortName>
    </recommendedName>
</protein>
<keyword evidence="6" id="KW-1185">Reference proteome</keyword>
<evidence type="ECO:0000256" key="1">
    <source>
        <dbReference type="ARBA" id="ARBA00022898"/>
    </source>
</evidence>
<dbReference type="NCBIfam" id="TIGR00044">
    <property type="entry name" value="YggS family pyridoxal phosphate-dependent enzyme"/>
    <property type="match status" value="1"/>
</dbReference>
<name>A0ABW4NNA1_9LACT</name>
<evidence type="ECO:0000313" key="5">
    <source>
        <dbReference type="EMBL" id="MFD1799629.1"/>
    </source>
</evidence>
<accession>A0ABW4NNA1</accession>
<dbReference type="InterPro" id="IPR011078">
    <property type="entry name" value="PyrdxlP_homeostasis"/>
</dbReference>
<dbReference type="EMBL" id="JBHUFF010000013">
    <property type="protein sequence ID" value="MFD1799629.1"/>
    <property type="molecule type" value="Genomic_DNA"/>
</dbReference>
<comment type="function">
    <text evidence="2">Pyridoxal 5'-phosphate (PLP)-binding protein, which is involved in PLP homeostasis.</text>
</comment>
<evidence type="ECO:0000313" key="6">
    <source>
        <dbReference type="Proteomes" id="UP001597285"/>
    </source>
</evidence>
<evidence type="ECO:0000259" key="4">
    <source>
        <dbReference type="Pfam" id="PF01168"/>
    </source>
</evidence>
<comment type="caution">
    <text evidence="5">The sequence shown here is derived from an EMBL/GenBank/DDBJ whole genome shotgun (WGS) entry which is preliminary data.</text>
</comment>
<feature type="domain" description="Alanine racemase N-terminal" evidence="4">
    <location>
        <begin position="18"/>
        <end position="224"/>
    </location>
</feature>
<dbReference type="Gene3D" id="3.20.20.10">
    <property type="entry name" value="Alanine racemase"/>
    <property type="match status" value="1"/>
</dbReference>
<dbReference type="InterPro" id="IPR029066">
    <property type="entry name" value="PLP-binding_barrel"/>
</dbReference>
<dbReference type="HAMAP" id="MF_02087">
    <property type="entry name" value="PLP_homeostasis"/>
    <property type="match status" value="1"/>
</dbReference>
<reference evidence="6" key="1">
    <citation type="journal article" date="2019" name="Int. J. Syst. Evol. Microbiol.">
        <title>The Global Catalogue of Microorganisms (GCM) 10K type strain sequencing project: providing services to taxonomists for standard genome sequencing and annotation.</title>
        <authorList>
            <consortium name="The Broad Institute Genomics Platform"/>
            <consortium name="The Broad Institute Genome Sequencing Center for Infectious Disease"/>
            <person name="Wu L."/>
            <person name="Ma J."/>
        </authorList>
    </citation>
    <scope>NUCLEOTIDE SEQUENCE [LARGE SCALE GENOMIC DNA]</scope>
    <source>
        <strain evidence="6">KCTC 42143</strain>
    </source>
</reference>
<feature type="modified residue" description="N6-(pyridoxal phosphate)lysine" evidence="2">
    <location>
        <position position="36"/>
    </location>
</feature>
<keyword evidence="1 2" id="KW-0663">Pyridoxal phosphate</keyword>
<organism evidence="5 6">
    <name type="scientific">Carnobacterium antarcticum</name>
    <dbReference type="NCBI Taxonomy" id="2126436"/>
    <lineage>
        <taxon>Bacteria</taxon>
        <taxon>Bacillati</taxon>
        <taxon>Bacillota</taxon>
        <taxon>Bacilli</taxon>
        <taxon>Lactobacillales</taxon>
        <taxon>Carnobacteriaceae</taxon>
        <taxon>Carnobacterium</taxon>
    </lineage>
</organism>
<proteinExistence type="inferred from homology"/>
<dbReference type="Pfam" id="PF01168">
    <property type="entry name" value="Ala_racemase_N"/>
    <property type="match status" value="1"/>
</dbReference>
<dbReference type="PANTHER" id="PTHR10146">
    <property type="entry name" value="PROLINE SYNTHETASE CO-TRANSCRIBED BACTERIAL HOMOLOG PROTEIN"/>
    <property type="match status" value="1"/>
</dbReference>
<dbReference type="SUPFAM" id="SSF51419">
    <property type="entry name" value="PLP-binding barrel"/>
    <property type="match status" value="1"/>
</dbReference>
<evidence type="ECO:0000256" key="2">
    <source>
        <dbReference type="HAMAP-Rule" id="MF_02087"/>
    </source>
</evidence>
<sequence length="225" mass="25234">MADIHKNVLQLEEKLNQSLETVDRKRSEVQVIAVTKSVSIELTKAIVQEGFRHLAENRPEGLALKQEALADQEISWHFIGNLQTRKVKNVINRIDYLHSLDRLSLAKEIEKRAEATISCFVQVNVSGEATKSGVHPDELDEFIQQLADYPKIKVIGLMTMAPLTADTAILRTTFATLKECQRKIAEKALSYAPCTELSMGMSEDYQIAVEEGATYIRVGTSLFKD</sequence>
<dbReference type="CDD" id="cd00635">
    <property type="entry name" value="PLPDE_III_YBL036c_like"/>
    <property type="match status" value="1"/>
</dbReference>
<dbReference type="RefSeq" id="WP_058918195.1">
    <property type="nucleotide sequence ID" value="NZ_JBHSQC010000025.1"/>
</dbReference>
<dbReference type="PROSITE" id="PS01211">
    <property type="entry name" value="UPF0001"/>
    <property type="match status" value="1"/>
</dbReference>
<evidence type="ECO:0000256" key="3">
    <source>
        <dbReference type="RuleBase" id="RU004514"/>
    </source>
</evidence>
<dbReference type="Proteomes" id="UP001597285">
    <property type="component" value="Unassembled WGS sequence"/>
</dbReference>
<gene>
    <name evidence="5" type="ORF">ACFSBK_07160</name>
</gene>
<dbReference type="PIRSF" id="PIRSF004848">
    <property type="entry name" value="YBL036c_PLPDEIII"/>
    <property type="match status" value="1"/>
</dbReference>
<dbReference type="PANTHER" id="PTHR10146:SF14">
    <property type="entry name" value="PYRIDOXAL PHOSPHATE HOMEOSTASIS PROTEIN"/>
    <property type="match status" value="1"/>
</dbReference>
<comment type="similarity">
    <text evidence="2 3">Belongs to the pyridoxal phosphate-binding protein YggS/PROSC family.</text>
</comment>
<dbReference type="InterPro" id="IPR001608">
    <property type="entry name" value="Ala_racemase_N"/>
</dbReference>